<dbReference type="Proteomes" id="UP000054166">
    <property type="component" value="Unassembled WGS sequence"/>
</dbReference>
<accession>A0A0C3FKK4</accession>
<reference evidence="2" key="2">
    <citation type="submission" date="2015-01" db="EMBL/GenBank/DDBJ databases">
        <title>Evolutionary Origins and Diversification of the Mycorrhizal Mutualists.</title>
        <authorList>
            <consortium name="DOE Joint Genome Institute"/>
            <consortium name="Mycorrhizal Genomics Consortium"/>
            <person name="Kohler A."/>
            <person name="Kuo A."/>
            <person name="Nagy L.G."/>
            <person name="Floudas D."/>
            <person name="Copeland A."/>
            <person name="Barry K.W."/>
            <person name="Cichocki N."/>
            <person name="Veneault-Fourrey C."/>
            <person name="LaButti K."/>
            <person name="Lindquist E.A."/>
            <person name="Lipzen A."/>
            <person name="Lundell T."/>
            <person name="Morin E."/>
            <person name="Murat C."/>
            <person name="Riley R."/>
            <person name="Ohm R."/>
            <person name="Sun H."/>
            <person name="Tunlid A."/>
            <person name="Henrissat B."/>
            <person name="Grigoriev I.V."/>
            <person name="Hibbett D.S."/>
            <person name="Martin F."/>
        </authorList>
    </citation>
    <scope>NUCLEOTIDE SEQUENCE [LARGE SCALE GENOMIC DNA]</scope>
    <source>
        <strain evidence="2">F 1598</strain>
    </source>
</reference>
<protein>
    <submittedName>
        <fullName evidence="1">Uncharacterized protein</fullName>
    </submittedName>
</protein>
<organism evidence="1 2">
    <name type="scientific">Piloderma croceum (strain F 1598)</name>
    <dbReference type="NCBI Taxonomy" id="765440"/>
    <lineage>
        <taxon>Eukaryota</taxon>
        <taxon>Fungi</taxon>
        <taxon>Dikarya</taxon>
        <taxon>Basidiomycota</taxon>
        <taxon>Agaricomycotina</taxon>
        <taxon>Agaricomycetes</taxon>
        <taxon>Agaricomycetidae</taxon>
        <taxon>Atheliales</taxon>
        <taxon>Atheliaceae</taxon>
        <taxon>Piloderma</taxon>
    </lineage>
</organism>
<dbReference type="InParanoid" id="A0A0C3FKK4"/>
<keyword evidence="2" id="KW-1185">Reference proteome</keyword>
<dbReference type="HOGENOM" id="CLU_3033208_0_0_1"/>
<evidence type="ECO:0000313" key="1">
    <source>
        <dbReference type="EMBL" id="KIM80071.1"/>
    </source>
</evidence>
<proteinExistence type="predicted"/>
<sequence length="55" mass="6503">MVSILGPIDEHDLFNQDTYKELFPSQVCFACYVKSRSKTFLLDHNRPAILKRRYP</sequence>
<name>A0A0C3FKK4_PILCF</name>
<evidence type="ECO:0000313" key="2">
    <source>
        <dbReference type="Proteomes" id="UP000054166"/>
    </source>
</evidence>
<dbReference type="EMBL" id="KN833006">
    <property type="protein sequence ID" value="KIM80071.1"/>
    <property type="molecule type" value="Genomic_DNA"/>
</dbReference>
<reference evidence="1 2" key="1">
    <citation type="submission" date="2014-04" db="EMBL/GenBank/DDBJ databases">
        <authorList>
            <consortium name="DOE Joint Genome Institute"/>
            <person name="Kuo A."/>
            <person name="Tarkka M."/>
            <person name="Buscot F."/>
            <person name="Kohler A."/>
            <person name="Nagy L.G."/>
            <person name="Floudas D."/>
            <person name="Copeland A."/>
            <person name="Barry K.W."/>
            <person name="Cichocki N."/>
            <person name="Veneault-Fourrey C."/>
            <person name="LaButti K."/>
            <person name="Lindquist E.A."/>
            <person name="Lipzen A."/>
            <person name="Lundell T."/>
            <person name="Morin E."/>
            <person name="Murat C."/>
            <person name="Sun H."/>
            <person name="Tunlid A."/>
            <person name="Henrissat B."/>
            <person name="Grigoriev I.V."/>
            <person name="Hibbett D.S."/>
            <person name="Martin F."/>
            <person name="Nordberg H.P."/>
            <person name="Cantor M.N."/>
            <person name="Hua S.X."/>
        </authorList>
    </citation>
    <scope>NUCLEOTIDE SEQUENCE [LARGE SCALE GENOMIC DNA]</scope>
    <source>
        <strain evidence="1 2">F 1598</strain>
    </source>
</reference>
<dbReference type="AlphaFoldDB" id="A0A0C3FKK4"/>
<gene>
    <name evidence="1" type="ORF">PILCRDRAFT_822921</name>
</gene>